<keyword evidence="1" id="KW-0472">Membrane</keyword>
<keyword evidence="1" id="KW-0812">Transmembrane</keyword>
<keyword evidence="4" id="KW-1185">Reference proteome</keyword>
<dbReference type="PANTHER" id="PTHR45947:SF3">
    <property type="entry name" value="SULFOQUINOVOSYL TRANSFERASE SQD2"/>
    <property type="match status" value="1"/>
</dbReference>
<dbReference type="PANTHER" id="PTHR45947">
    <property type="entry name" value="SULFOQUINOVOSYL TRANSFERASE SQD2"/>
    <property type="match status" value="1"/>
</dbReference>
<dbReference type="AlphaFoldDB" id="A0A923SHF1"/>
<dbReference type="GO" id="GO:0016757">
    <property type="term" value="F:glycosyltransferase activity"/>
    <property type="evidence" value="ECO:0007669"/>
    <property type="project" value="InterPro"/>
</dbReference>
<dbReference type="EMBL" id="JACRVF010000001">
    <property type="protein sequence ID" value="MBC5991628.1"/>
    <property type="molecule type" value="Genomic_DNA"/>
</dbReference>
<dbReference type="InterPro" id="IPR050194">
    <property type="entry name" value="Glycosyltransferase_grp1"/>
</dbReference>
<dbReference type="Proteomes" id="UP000603640">
    <property type="component" value="Unassembled WGS sequence"/>
</dbReference>
<evidence type="ECO:0000256" key="1">
    <source>
        <dbReference type="SAM" id="Phobius"/>
    </source>
</evidence>
<feature type="transmembrane region" description="Helical" evidence="1">
    <location>
        <begin position="98"/>
        <end position="120"/>
    </location>
</feature>
<evidence type="ECO:0000259" key="2">
    <source>
        <dbReference type="Pfam" id="PF00534"/>
    </source>
</evidence>
<dbReference type="SUPFAM" id="SSF53756">
    <property type="entry name" value="UDP-Glycosyltransferase/glycogen phosphorylase"/>
    <property type="match status" value="1"/>
</dbReference>
<reference evidence="3" key="1">
    <citation type="submission" date="2020-08" db="EMBL/GenBank/DDBJ databases">
        <title>Pontibacter sp. SD6 16S ribosomal RNA gene Genome sequencing and assembly.</title>
        <authorList>
            <person name="Kang M."/>
        </authorList>
    </citation>
    <scope>NUCLEOTIDE SEQUENCE</scope>
    <source>
        <strain evidence="3">SD6</strain>
    </source>
</reference>
<proteinExistence type="predicted"/>
<dbReference type="InterPro" id="IPR001296">
    <property type="entry name" value="Glyco_trans_1"/>
</dbReference>
<accession>A0A923SHF1</accession>
<evidence type="ECO:0000313" key="4">
    <source>
        <dbReference type="Proteomes" id="UP000603640"/>
    </source>
</evidence>
<protein>
    <submittedName>
        <fullName evidence="3">Glycosyltransferase</fullName>
    </submittedName>
</protein>
<evidence type="ECO:0000313" key="3">
    <source>
        <dbReference type="EMBL" id="MBC5991628.1"/>
    </source>
</evidence>
<gene>
    <name evidence="3" type="ORF">H8S84_02120</name>
</gene>
<organism evidence="3 4">
    <name type="scientific">Pontibacter cellulosilyticus</name>
    <dbReference type="NCBI Taxonomy" id="1720253"/>
    <lineage>
        <taxon>Bacteria</taxon>
        <taxon>Pseudomonadati</taxon>
        <taxon>Bacteroidota</taxon>
        <taxon>Cytophagia</taxon>
        <taxon>Cytophagales</taxon>
        <taxon>Hymenobacteraceae</taxon>
        <taxon>Pontibacter</taxon>
    </lineage>
</organism>
<sequence>MALNKKRRILITIDWFVPGYKAGGPIQSCANLIAHLKDSFEFWVITRDTDYCSDTPYQGITSDCWNQLEENVHVYYFSKAKLSPTSLYRVIKGVEADVFYINGVYSFYFSILPLISAYILRAKQIMIAGRGMFAAGSVTVKGGKKKLFFSVAKAVGLYKGVVFHATNEVEQEDIKAILGSPVQVKVAPNLPKKLTDQSQTVSAKNAGSLRMISVARISPEKNTRYALEVLSRYQGSGKISFDMFGPVYSEPYWQECLEVISQMPANVKVKYHGSIENNLVSEKLKNYHLLFMPTRGENFGHIILESLAAGRPVLISDKTPWRNLQGLGVGYDLPLTDEDSFIDAIETFVKMDEEEFNVFSCKAFSYAKDFMERNDSVDANVALFST</sequence>
<dbReference type="RefSeq" id="WP_187065627.1">
    <property type="nucleotide sequence ID" value="NZ_JACRVF010000001.1"/>
</dbReference>
<dbReference type="Gene3D" id="3.40.50.2000">
    <property type="entry name" value="Glycogen Phosphorylase B"/>
    <property type="match status" value="1"/>
</dbReference>
<name>A0A923SHF1_9BACT</name>
<comment type="caution">
    <text evidence="3">The sequence shown here is derived from an EMBL/GenBank/DDBJ whole genome shotgun (WGS) entry which is preliminary data.</text>
</comment>
<keyword evidence="1" id="KW-1133">Transmembrane helix</keyword>
<dbReference type="Pfam" id="PF00534">
    <property type="entry name" value="Glycos_transf_1"/>
    <property type="match status" value="1"/>
</dbReference>
<feature type="domain" description="Glycosyl transferase family 1" evidence="2">
    <location>
        <begin position="201"/>
        <end position="354"/>
    </location>
</feature>